<comment type="caution">
    <text evidence="1">The sequence shown here is derived from an EMBL/GenBank/DDBJ whole genome shotgun (WGS) entry which is preliminary data.</text>
</comment>
<dbReference type="AlphaFoldDB" id="A0A2I1JWB7"/>
<dbReference type="InterPro" id="IPR021321">
    <property type="entry name" value="DUF2922"/>
</dbReference>
<dbReference type="Pfam" id="PF11148">
    <property type="entry name" value="DUF2922"/>
    <property type="match status" value="1"/>
</dbReference>
<dbReference type="EMBL" id="PKHE01000021">
    <property type="protein sequence ID" value="PKY87671.1"/>
    <property type="molecule type" value="Genomic_DNA"/>
</dbReference>
<protein>
    <recommendedName>
        <fullName evidence="3">DUF2922 domain-containing protein</fullName>
    </recommendedName>
</protein>
<evidence type="ECO:0008006" key="3">
    <source>
        <dbReference type="Google" id="ProtNLM"/>
    </source>
</evidence>
<dbReference type="OrthoDB" id="2454247at2"/>
<gene>
    <name evidence="1" type="ORF">CYJ57_06745</name>
</gene>
<dbReference type="RefSeq" id="WP_101954640.1">
    <property type="nucleotide sequence ID" value="NZ_PKHE01000021.1"/>
</dbReference>
<reference evidence="1 2" key="1">
    <citation type="submission" date="2017-12" db="EMBL/GenBank/DDBJ databases">
        <title>Phylogenetic diversity of female urinary microbiome.</title>
        <authorList>
            <person name="Thomas-White K."/>
            <person name="Wolfe A.J."/>
        </authorList>
    </citation>
    <scope>NUCLEOTIDE SEQUENCE [LARGE SCALE GENOMIC DNA]</scope>
    <source>
        <strain evidence="1 2">UMB0898</strain>
    </source>
</reference>
<evidence type="ECO:0000313" key="2">
    <source>
        <dbReference type="Proteomes" id="UP000234384"/>
    </source>
</evidence>
<proteinExistence type="predicted"/>
<dbReference type="Proteomes" id="UP000234384">
    <property type="component" value="Unassembled WGS sequence"/>
</dbReference>
<organism evidence="1 2">
    <name type="scientific">Falseniella ignava</name>
    <dbReference type="NCBI Taxonomy" id="137730"/>
    <lineage>
        <taxon>Bacteria</taxon>
        <taxon>Bacillati</taxon>
        <taxon>Bacillota</taxon>
        <taxon>Bacilli</taxon>
        <taxon>Lactobacillales</taxon>
        <taxon>Aerococcaceae</taxon>
        <taxon>Falseniella</taxon>
    </lineage>
</organism>
<sequence length="77" mass="8621">MKTTSHVLELQFKDELGKATKISIKNPTQGINADTAKTSLETISQQKVFRGKNGLNYHEPAGARYVTRQVDTIYQPN</sequence>
<evidence type="ECO:0000313" key="1">
    <source>
        <dbReference type="EMBL" id="PKY87671.1"/>
    </source>
</evidence>
<accession>A0A2I1JWB7</accession>
<name>A0A2I1JWB7_9LACT</name>